<accession>A0A2N3XRE5</accession>
<keyword evidence="7" id="KW-0028">Amino-acid biosynthesis</keyword>
<evidence type="ECO:0000256" key="2">
    <source>
        <dbReference type="ARBA" id="ARBA00003648"/>
    </source>
</evidence>
<dbReference type="GO" id="GO:0004795">
    <property type="term" value="F:threonine synthase activity"/>
    <property type="evidence" value="ECO:0007669"/>
    <property type="project" value="UniProtKB-UniRule"/>
</dbReference>
<dbReference type="Pfam" id="PF00291">
    <property type="entry name" value="PALP"/>
    <property type="match status" value="1"/>
</dbReference>
<comment type="function">
    <text evidence="2">Catalyzes the gamma-elimination of phosphate from L-phosphohomoserine and the beta-addition of water to produce L-threonine.</text>
</comment>
<dbReference type="GO" id="GO:0006567">
    <property type="term" value="P:L-threonine catabolic process"/>
    <property type="evidence" value="ECO:0007669"/>
    <property type="project" value="TreeGrafter"/>
</dbReference>
<dbReference type="SUPFAM" id="SSF53686">
    <property type="entry name" value="Tryptophan synthase beta subunit-like PLP-dependent enzymes"/>
    <property type="match status" value="1"/>
</dbReference>
<comment type="pathway">
    <text evidence="3">Amino-acid biosynthesis; L-threonine biosynthesis; L-threonine from L-aspartate: step 5/5.</text>
</comment>
<comment type="cofactor">
    <cofactor evidence="1 13">
        <name>pyridoxal 5'-phosphate</name>
        <dbReference type="ChEBI" id="CHEBI:597326"/>
    </cofactor>
</comment>
<dbReference type="AlphaFoldDB" id="A0A2N3XRE5"/>
<dbReference type="Proteomes" id="UP000233786">
    <property type="component" value="Unassembled WGS sequence"/>
</dbReference>
<dbReference type="UniPathway" id="UPA00050">
    <property type="reaction ID" value="UER00065"/>
</dbReference>
<evidence type="ECO:0000256" key="13">
    <source>
        <dbReference type="PIRSR" id="PIRSR604450-51"/>
    </source>
</evidence>
<evidence type="ECO:0000256" key="3">
    <source>
        <dbReference type="ARBA" id="ARBA00004979"/>
    </source>
</evidence>
<dbReference type="Gene3D" id="3.40.50.1100">
    <property type="match status" value="2"/>
</dbReference>
<dbReference type="InterPro" id="IPR050147">
    <property type="entry name" value="Ser/Thr_Dehydratase"/>
</dbReference>
<dbReference type="CDD" id="cd01563">
    <property type="entry name" value="Thr-synth_1"/>
    <property type="match status" value="1"/>
</dbReference>
<evidence type="ECO:0000256" key="12">
    <source>
        <dbReference type="NCBIfam" id="TIGR00260"/>
    </source>
</evidence>
<dbReference type="GO" id="GO:0003941">
    <property type="term" value="F:L-serine ammonia-lyase activity"/>
    <property type="evidence" value="ECO:0007669"/>
    <property type="project" value="TreeGrafter"/>
</dbReference>
<evidence type="ECO:0000256" key="7">
    <source>
        <dbReference type="ARBA" id="ARBA00022605"/>
    </source>
</evidence>
<dbReference type="InterPro" id="IPR036052">
    <property type="entry name" value="TrpB-like_PALP_sf"/>
</dbReference>
<dbReference type="PANTHER" id="PTHR48078">
    <property type="entry name" value="THREONINE DEHYDRATASE, MITOCHONDRIAL-RELATED"/>
    <property type="match status" value="1"/>
</dbReference>
<comment type="caution">
    <text evidence="15">The sequence shown here is derived from an EMBL/GenBank/DDBJ whole genome shotgun (WGS) entry which is preliminary data.</text>
</comment>
<dbReference type="GO" id="GO:0006565">
    <property type="term" value="P:L-serine catabolic process"/>
    <property type="evidence" value="ECO:0007669"/>
    <property type="project" value="TreeGrafter"/>
</dbReference>
<dbReference type="InterPro" id="IPR004450">
    <property type="entry name" value="Thr_synthase-like"/>
</dbReference>
<evidence type="ECO:0000256" key="1">
    <source>
        <dbReference type="ARBA" id="ARBA00001933"/>
    </source>
</evidence>
<dbReference type="InterPro" id="IPR000634">
    <property type="entry name" value="Ser/Thr_deHydtase_PyrdxlP-BS"/>
</dbReference>
<dbReference type="EMBL" id="PJNB01000001">
    <property type="protein sequence ID" value="PKW13233.1"/>
    <property type="molecule type" value="Genomic_DNA"/>
</dbReference>
<comment type="catalytic activity">
    <reaction evidence="11">
        <text>O-phospho-L-homoserine + H2O = L-threonine + phosphate</text>
        <dbReference type="Rhea" id="RHEA:10840"/>
        <dbReference type="ChEBI" id="CHEBI:15377"/>
        <dbReference type="ChEBI" id="CHEBI:43474"/>
        <dbReference type="ChEBI" id="CHEBI:57590"/>
        <dbReference type="ChEBI" id="CHEBI:57926"/>
        <dbReference type="EC" id="4.2.3.1"/>
    </reaction>
</comment>
<evidence type="ECO:0000313" key="15">
    <source>
        <dbReference type="EMBL" id="PKW13233.1"/>
    </source>
</evidence>
<reference evidence="15" key="1">
    <citation type="submission" date="2017-12" db="EMBL/GenBank/DDBJ databases">
        <title>Sequencing the genomes of 1000 Actinobacteria strains.</title>
        <authorList>
            <person name="Klenk H.-P."/>
        </authorList>
    </citation>
    <scope>NUCLEOTIDE SEQUENCE [LARGE SCALE GENOMIC DNA]</scope>
    <source>
        <strain evidence="15">DSM 44228</strain>
    </source>
</reference>
<dbReference type="InterPro" id="IPR001926">
    <property type="entry name" value="TrpB-like_PALP"/>
</dbReference>
<proteinExistence type="inferred from homology"/>
<evidence type="ECO:0000259" key="14">
    <source>
        <dbReference type="Pfam" id="PF00291"/>
    </source>
</evidence>
<evidence type="ECO:0000256" key="8">
    <source>
        <dbReference type="ARBA" id="ARBA00022697"/>
    </source>
</evidence>
<dbReference type="PANTHER" id="PTHR48078:SF6">
    <property type="entry name" value="L-THREONINE DEHYDRATASE CATABOLIC TDCB"/>
    <property type="match status" value="1"/>
</dbReference>
<evidence type="ECO:0000256" key="9">
    <source>
        <dbReference type="ARBA" id="ARBA00022898"/>
    </source>
</evidence>
<dbReference type="EC" id="4.2.3.1" evidence="5 12"/>
<keyword evidence="8" id="KW-0791">Threonine biosynthesis</keyword>
<gene>
    <name evidence="15" type="ORF">A8926_0742</name>
</gene>
<protein>
    <recommendedName>
        <fullName evidence="6 12">Threonine synthase</fullName>
        <ecNumber evidence="5 12">4.2.3.1</ecNumber>
    </recommendedName>
</protein>
<dbReference type="GO" id="GO:0009088">
    <property type="term" value="P:threonine biosynthetic process"/>
    <property type="evidence" value="ECO:0007669"/>
    <property type="project" value="UniProtKB-UniRule"/>
</dbReference>
<feature type="domain" description="Tryptophan synthase beta chain-like PALP" evidence="14">
    <location>
        <begin position="91"/>
        <end position="396"/>
    </location>
</feature>
<evidence type="ECO:0000256" key="11">
    <source>
        <dbReference type="ARBA" id="ARBA00049144"/>
    </source>
</evidence>
<evidence type="ECO:0000256" key="5">
    <source>
        <dbReference type="ARBA" id="ARBA00013028"/>
    </source>
</evidence>
<dbReference type="GO" id="GO:0030170">
    <property type="term" value="F:pyridoxal phosphate binding"/>
    <property type="evidence" value="ECO:0007669"/>
    <property type="project" value="InterPro"/>
</dbReference>
<dbReference type="PROSITE" id="PS00165">
    <property type="entry name" value="DEHYDRATASE_SER_THR"/>
    <property type="match status" value="1"/>
</dbReference>
<feature type="modified residue" description="N6-(pyridoxal phosphate)lysine" evidence="13">
    <location>
        <position position="129"/>
    </location>
</feature>
<keyword evidence="16" id="KW-1185">Reference proteome</keyword>
<evidence type="ECO:0000256" key="4">
    <source>
        <dbReference type="ARBA" id="ARBA00005517"/>
    </source>
</evidence>
<sequence length="423" mass="44885">MQGWTEWVGAEKDAVMVTPTGSTLTHLECTDCGQTCDPDVLRGLCAKCGKVLYARYDLAKVPLHPDDLQGREPTMWRYREVLPIRHEENIVSLGEGFTPLLAAPRLAAELGITDLRIKDEAQNPTGSFKARGMAAAVSRARELGAKVVAAPSAGNAGGALAAYAARAGLGAAVVMPFDCPRINQVEARVSGADTWLVEGLIDDAGRLVKASAPARGWFDVSTLKEPYRVEGKKTLGYELAEQFGWELPDVVIYPTGGGTGLVGMWKAFAELEELGWIGGNRPRMVVVQAEGCAPIVRAHDAGDRHAPRWTGAATDASGLRVPVAVGDYLILDAVRGSGGTAVAVSEEEMRAATREMAAAEGVYPAPEGAATLAALRRLRSSGAVREADRVVLFNTGAGQKYPDFVPVDLPRIAADSPLWESGL</sequence>
<keyword evidence="9 13" id="KW-0663">Pyridoxal phosphate</keyword>
<dbReference type="NCBIfam" id="NF006050">
    <property type="entry name" value="PRK08197.1"/>
    <property type="match status" value="1"/>
</dbReference>
<dbReference type="GO" id="GO:0004794">
    <property type="term" value="F:threonine deaminase activity"/>
    <property type="evidence" value="ECO:0007669"/>
    <property type="project" value="TreeGrafter"/>
</dbReference>
<organism evidence="15 16">
    <name type="scientific">Saccharopolyspora spinosa</name>
    <dbReference type="NCBI Taxonomy" id="60894"/>
    <lineage>
        <taxon>Bacteria</taxon>
        <taxon>Bacillati</taxon>
        <taxon>Actinomycetota</taxon>
        <taxon>Actinomycetes</taxon>
        <taxon>Pseudonocardiales</taxon>
        <taxon>Pseudonocardiaceae</taxon>
        <taxon>Saccharopolyspora</taxon>
    </lineage>
</organism>
<dbReference type="NCBIfam" id="TIGR00260">
    <property type="entry name" value="thrC"/>
    <property type="match status" value="1"/>
</dbReference>
<dbReference type="STRING" id="994479.GCA_000194155_06137"/>
<comment type="similarity">
    <text evidence="4">Belongs to the threonine synthase family.</text>
</comment>
<keyword evidence="10" id="KW-0456">Lyase</keyword>
<dbReference type="GO" id="GO:0009097">
    <property type="term" value="P:isoleucine biosynthetic process"/>
    <property type="evidence" value="ECO:0007669"/>
    <property type="project" value="TreeGrafter"/>
</dbReference>
<evidence type="ECO:0000256" key="6">
    <source>
        <dbReference type="ARBA" id="ARBA00018679"/>
    </source>
</evidence>
<evidence type="ECO:0000313" key="16">
    <source>
        <dbReference type="Proteomes" id="UP000233786"/>
    </source>
</evidence>
<name>A0A2N3XRE5_SACSN</name>
<evidence type="ECO:0000256" key="10">
    <source>
        <dbReference type="ARBA" id="ARBA00023239"/>
    </source>
</evidence>